<keyword evidence="2" id="KW-1185">Reference proteome</keyword>
<evidence type="ECO:0000313" key="1">
    <source>
        <dbReference type="EMBL" id="MBJ2118902.1"/>
    </source>
</evidence>
<dbReference type="Proteomes" id="UP000619976">
    <property type="component" value="Unassembled WGS sequence"/>
</dbReference>
<accession>A0ABS0W6I2</accession>
<dbReference type="RefSeq" id="WP_198813375.1">
    <property type="nucleotide sequence ID" value="NZ_JAEKCB010000008.1"/>
</dbReference>
<reference evidence="1 2" key="1">
    <citation type="submission" date="2020-12" db="EMBL/GenBank/DDBJ databases">
        <title>Enhanced detection system for hospital associated transmission using whole genome sequencing surveillance.</title>
        <authorList>
            <person name="Harrison L.H."/>
            <person name="Van Tyne D."/>
            <person name="Marsh J.W."/>
            <person name="Griffith M.P."/>
            <person name="Snyder D.J."/>
            <person name="Cooper V.S."/>
            <person name="Mustapha M."/>
        </authorList>
    </citation>
    <scope>NUCLEOTIDE SEQUENCE [LARGE SCALE GENOMIC DNA]</scope>
    <source>
        <strain evidence="1 2">PR00195</strain>
    </source>
</reference>
<name>A0ABS0W6I2_9GAMM</name>
<protein>
    <submittedName>
        <fullName evidence="1">Uncharacterized protein</fullName>
    </submittedName>
</protein>
<sequence>MLIAPESLSNEQKEGYKAWLDEFVLGPLRDIDPWSFKNVIDSMKQQVKSLSKQSILEEELNG</sequence>
<proteinExistence type="predicted"/>
<dbReference type="EMBL" id="JAEKCB010000008">
    <property type="protein sequence ID" value="MBJ2118902.1"/>
    <property type="molecule type" value="Genomic_DNA"/>
</dbReference>
<gene>
    <name evidence="1" type="ORF">JFQ69_14660</name>
</gene>
<comment type="caution">
    <text evidence="1">The sequence shown here is derived from an EMBL/GenBank/DDBJ whole genome shotgun (WGS) entry which is preliminary data.</text>
</comment>
<organism evidence="1 2">
    <name type="scientific">Proteus penneri</name>
    <dbReference type="NCBI Taxonomy" id="102862"/>
    <lineage>
        <taxon>Bacteria</taxon>
        <taxon>Pseudomonadati</taxon>
        <taxon>Pseudomonadota</taxon>
        <taxon>Gammaproteobacteria</taxon>
        <taxon>Enterobacterales</taxon>
        <taxon>Morganellaceae</taxon>
        <taxon>Proteus</taxon>
    </lineage>
</organism>
<evidence type="ECO:0000313" key="2">
    <source>
        <dbReference type="Proteomes" id="UP000619976"/>
    </source>
</evidence>